<reference evidence="8 10" key="2">
    <citation type="submission" date="2024-04" db="EMBL/GenBank/DDBJ databases">
        <title>Complete genome sequence of Nguyenibacter vanlangesis HBCM-1154, a strain capable of nitrogen fixation, IAA production, and phosphorus solubilization isolated from sugarcane soil.</title>
        <authorList>
            <person name="MY HANH P."/>
        </authorList>
    </citation>
    <scope>NUCLEOTIDE SEQUENCE [LARGE SCALE GENOMIC DNA]</scope>
    <source>
        <strain evidence="8 10">HBCM 1154</strain>
    </source>
</reference>
<sequence>MSCGSTTRPGPSPRVRGRPTFSDTLPPPPAPLPRFDVDIPPPDLSPWLAGNCGIPGVMHYQAARPGPHVVLTALIHGNEYAGAIALDRLLRESVRPRRGRLSLVFANLAAFAHFDRASPVASRFVDEDMNRLWCPQILSSARRSHELDRARAILPVIDSADILMDLHSMLWPGTPLMLAGGAESGRRLSALVGDPPLIVSDHGHRAGPRLIDFVRFSDPHSPGAACLLEAGAHWAPATVEATDHAIRALLRHTGLLPPRDEAPAPPPQPMPRHMMVTDIVTAQTPGFRFVRPFRGGETIRRRGTLLAQDGPDEIRTPYPDCMLVMPNLRPGRGQTAVRLAMRIPAPESSAVRRQPDQR</sequence>
<dbReference type="InterPro" id="IPR050178">
    <property type="entry name" value="AspA/AstE_fam"/>
</dbReference>
<proteinExistence type="predicted"/>
<comment type="cofactor">
    <cofactor evidence="1">
        <name>Zn(2+)</name>
        <dbReference type="ChEBI" id="CHEBI:29105"/>
    </cofactor>
</comment>
<dbReference type="Gene3D" id="3.40.630.10">
    <property type="entry name" value="Zn peptidases"/>
    <property type="match status" value="1"/>
</dbReference>
<keyword evidence="4" id="KW-0862">Zinc</keyword>
<dbReference type="GO" id="GO:0005829">
    <property type="term" value="C:cytosol"/>
    <property type="evidence" value="ECO:0007669"/>
    <property type="project" value="TreeGrafter"/>
</dbReference>
<dbReference type="GO" id="GO:0016788">
    <property type="term" value="F:hydrolase activity, acting on ester bonds"/>
    <property type="evidence" value="ECO:0007669"/>
    <property type="project" value="InterPro"/>
</dbReference>
<dbReference type="SUPFAM" id="SSF53187">
    <property type="entry name" value="Zn-dependent exopeptidases"/>
    <property type="match status" value="1"/>
</dbReference>
<keyword evidence="2" id="KW-0479">Metal-binding</keyword>
<dbReference type="Proteomes" id="UP001449795">
    <property type="component" value="Chromosome"/>
</dbReference>
<evidence type="ECO:0000313" key="8">
    <source>
        <dbReference type="EMBL" id="XAE43121.1"/>
    </source>
</evidence>
<evidence type="ECO:0000313" key="7">
    <source>
        <dbReference type="EMBL" id="NVN11390.1"/>
    </source>
</evidence>
<evidence type="ECO:0000256" key="5">
    <source>
        <dbReference type="SAM" id="MobiDB-lite"/>
    </source>
</evidence>
<evidence type="ECO:0000313" key="10">
    <source>
        <dbReference type="Proteomes" id="UP001449795"/>
    </source>
</evidence>
<evidence type="ECO:0000259" key="6">
    <source>
        <dbReference type="Pfam" id="PF24827"/>
    </source>
</evidence>
<reference evidence="7 9" key="1">
    <citation type="submission" date="2020-06" db="EMBL/GenBank/DDBJ databases">
        <title>Description of novel acetic acid bacteria.</title>
        <authorList>
            <person name="Sombolestani A."/>
        </authorList>
    </citation>
    <scope>NUCLEOTIDE SEQUENCE [LARGE SCALE GENOMIC DNA]</scope>
    <source>
        <strain evidence="7 9">LMG 31431</strain>
    </source>
</reference>
<feature type="region of interest" description="Disordered" evidence="5">
    <location>
        <begin position="1"/>
        <end position="36"/>
    </location>
</feature>
<protein>
    <submittedName>
        <fullName evidence="7">Succinylglutamate desuccinylase/aspartoacylase family protein</fullName>
    </submittedName>
</protein>
<feature type="domain" description="Succinylglutamate desuccinylase/Aspartoacylase catalytic" evidence="6">
    <location>
        <begin position="65"/>
        <end position="168"/>
    </location>
</feature>
<dbReference type="Proteomes" id="UP000534870">
    <property type="component" value="Unassembled WGS sequence"/>
</dbReference>
<evidence type="ECO:0000256" key="2">
    <source>
        <dbReference type="ARBA" id="ARBA00022723"/>
    </source>
</evidence>
<keyword evidence="10" id="KW-1185">Reference proteome</keyword>
<name>A0A7Y7IW06_9PROT</name>
<dbReference type="RefSeq" id="WP_176640103.1">
    <property type="nucleotide sequence ID" value="NZ_CP152276.1"/>
</dbReference>
<dbReference type="InterPro" id="IPR055438">
    <property type="entry name" value="AstE_AspA_cat"/>
</dbReference>
<dbReference type="EMBL" id="JABXXP010000168">
    <property type="protein sequence ID" value="NVN11390.1"/>
    <property type="molecule type" value="Genomic_DNA"/>
</dbReference>
<gene>
    <name evidence="8" type="ORF">AAC691_01160</name>
    <name evidence="7" type="ORF">HUK84_09670</name>
</gene>
<evidence type="ECO:0000256" key="1">
    <source>
        <dbReference type="ARBA" id="ARBA00001947"/>
    </source>
</evidence>
<dbReference type="EMBL" id="CP152276">
    <property type="protein sequence ID" value="XAE43121.1"/>
    <property type="molecule type" value="Genomic_DNA"/>
</dbReference>
<dbReference type="PANTHER" id="PTHR15162:SF7">
    <property type="entry name" value="SUCCINYLGLUTAMATE DESUCCINYLASE"/>
    <property type="match status" value="1"/>
</dbReference>
<keyword evidence="3" id="KW-0378">Hydrolase</keyword>
<dbReference type="GO" id="GO:0046872">
    <property type="term" value="F:metal ion binding"/>
    <property type="evidence" value="ECO:0007669"/>
    <property type="project" value="UniProtKB-KW"/>
</dbReference>
<dbReference type="Pfam" id="PF24827">
    <property type="entry name" value="AstE_AspA_cat"/>
    <property type="match status" value="1"/>
</dbReference>
<dbReference type="PANTHER" id="PTHR15162">
    <property type="entry name" value="ASPARTOACYLASE"/>
    <property type="match status" value="1"/>
</dbReference>
<evidence type="ECO:0000256" key="4">
    <source>
        <dbReference type="ARBA" id="ARBA00022833"/>
    </source>
</evidence>
<evidence type="ECO:0000256" key="3">
    <source>
        <dbReference type="ARBA" id="ARBA00022801"/>
    </source>
</evidence>
<accession>A0A7Y7IW06</accession>
<dbReference type="AlphaFoldDB" id="A0A7Y7IW06"/>
<evidence type="ECO:0000313" key="9">
    <source>
        <dbReference type="Proteomes" id="UP000534870"/>
    </source>
</evidence>
<organism evidence="7 9">
    <name type="scientific">Nguyenibacter vanlangensis</name>
    <dbReference type="NCBI Taxonomy" id="1216886"/>
    <lineage>
        <taxon>Bacteria</taxon>
        <taxon>Pseudomonadati</taxon>
        <taxon>Pseudomonadota</taxon>
        <taxon>Alphaproteobacteria</taxon>
        <taxon>Acetobacterales</taxon>
        <taxon>Acetobacteraceae</taxon>
        <taxon>Nguyenibacter</taxon>
    </lineage>
</organism>